<sequence>MTLHIRPEEIIVSPRRPARRIGWEEFALLAVFVAALIVAAPLLMEWAATWQPRPAACAGLDAEACMLLAQEGRF</sequence>
<proteinExistence type="predicted"/>
<comment type="caution">
    <text evidence="2">The sequence shown here is derived from an EMBL/GenBank/DDBJ whole genome shotgun (WGS) entry which is preliminary data.</text>
</comment>
<feature type="transmembrane region" description="Helical" evidence="1">
    <location>
        <begin position="21"/>
        <end position="44"/>
    </location>
</feature>
<gene>
    <name evidence="2" type="ORF">ACFOD7_14465</name>
</gene>
<dbReference type="EMBL" id="JBHRTE010000059">
    <property type="protein sequence ID" value="MFC3169253.1"/>
    <property type="molecule type" value="Genomic_DNA"/>
</dbReference>
<accession>A0ABV7IIA3</accession>
<dbReference type="Proteomes" id="UP001595557">
    <property type="component" value="Unassembled WGS sequence"/>
</dbReference>
<keyword evidence="1" id="KW-0812">Transmembrane</keyword>
<dbReference type="RefSeq" id="WP_207464502.1">
    <property type="nucleotide sequence ID" value="NZ_JAFNAW010000001.1"/>
</dbReference>
<protein>
    <submittedName>
        <fullName evidence="2">Uncharacterized protein</fullName>
    </submittedName>
</protein>
<reference evidence="3" key="1">
    <citation type="journal article" date="2019" name="Int. J. Syst. Evol. Microbiol.">
        <title>The Global Catalogue of Microorganisms (GCM) 10K type strain sequencing project: providing services to taxonomists for standard genome sequencing and annotation.</title>
        <authorList>
            <consortium name="The Broad Institute Genomics Platform"/>
            <consortium name="The Broad Institute Genome Sequencing Center for Infectious Disease"/>
            <person name="Wu L."/>
            <person name="Ma J."/>
        </authorList>
    </citation>
    <scope>NUCLEOTIDE SEQUENCE [LARGE SCALE GENOMIC DNA]</scope>
    <source>
        <strain evidence="3">KCTC 52239</strain>
    </source>
</reference>
<keyword evidence="3" id="KW-1185">Reference proteome</keyword>
<evidence type="ECO:0000313" key="3">
    <source>
        <dbReference type="Proteomes" id="UP001595557"/>
    </source>
</evidence>
<evidence type="ECO:0000313" key="2">
    <source>
        <dbReference type="EMBL" id="MFC3169253.1"/>
    </source>
</evidence>
<name>A0ABV7IIA3_9RHOB</name>
<keyword evidence="1" id="KW-1133">Transmembrane helix</keyword>
<organism evidence="2 3">
    <name type="scientific">Paracoccus fontiphilus</name>
    <dbReference type="NCBI Taxonomy" id="1815556"/>
    <lineage>
        <taxon>Bacteria</taxon>
        <taxon>Pseudomonadati</taxon>
        <taxon>Pseudomonadota</taxon>
        <taxon>Alphaproteobacteria</taxon>
        <taxon>Rhodobacterales</taxon>
        <taxon>Paracoccaceae</taxon>
        <taxon>Paracoccus</taxon>
    </lineage>
</organism>
<keyword evidence="1" id="KW-0472">Membrane</keyword>
<evidence type="ECO:0000256" key="1">
    <source>
        <dbReference type="SAM" id="Phobius"/>
    </source>
</evidence>